<dbReference type="InterPro" id="IPR014777">
    <property type="entry name" value="4pyrrole_Mease_sub1"/>
</dbReference>
<dbReference type="InterPro" id="IPR035996">
    <property type="entry name" value="4pyrrol_Methylase_sf"/>
</dbReference>
<evidence type="ECO:0000256" key="3">
    <source>
        <dbReference type="ARBA" id="ARBA00022573"/>
    </source>
</evidence>
<keyword evidence="3" id="KW-0169">Cobalamin biosynthesis</keyword>
<keyword evidence="7" id="KW-0627">Porphyrin biosynthesis</keyword>
<feature type="domain" description="Tetrapyrrole methylase" evidence="11">
    <location>
        <begin position="15"/>
        <end position="240"/>
    </location>
</feature>
<evidence type="ECO:0000313" key="13">
    <source>
        <dbReference type="Proteomes" id="UP000292939"/>
    </source>
</evidence>
<proteinExistence type="inferred from homology"/>
<dbReference type="InterPro" id="IPR000878">
    <property type="entry name" value="4pyrrol_Mease"/>
</dbReference>
<comment type="pathway">
    <text evidence="9">Cofactor biosynthesis; adenosylcobalamin biosynthesis; precorrin-2 from uroporphyrinogen III: step 1/1.</text>
</comment>
<dbReference type="NCBIfam" id="TIGR01469">
    <property type="entry name" value="cobA_cysG_Cterm"/>
    <property type="match status" value="1"/>
</dbReference>
<dbReference type="GO" id="GO:0009236">
    <property type="term" value="P:cobalamin biosynthetic process"/>
    <property type="evidence" value="ECO:0007669"/>
    <property type="project" value="UniProtKB-KW"/>
</dbReference>
<dbReference type="UniPathway" id="UPA00262">
    <property type="reaction ID" value="UER00211"/>
</dbReference>
<sequence length="298" mass="31552">MNTQMQVSSARAEGRVYLVGAGPGDPELLTLRAARILARADALVYDNLVSDGVLALANPTAQRIYAGKRRNEHTLRQEQINTLLVQLAREGRQVVRLKGGDPFIFGRGGEEMQKLAEAGVPFEVVPGITAASGVACYAGIPLTHRDHAQSCLFVTGHLKHVQDAADTTSDGAQGPTQPDLDWAALARPQQTVVIYMGLSALPAICHKLIEHGAPPTRPIAAVQHATLATQRVVIGTLADLPTQPGVQALRSPSLLIVGDVVTLHGALDWFDPSAVAAMRLSHDELRPPPSLSPPGASS</sequence>
<comment type="pathway">
    <text evidence="8">Porphyrin-containing compound metabolism; siroheme biosynthesis; precorrin-2 from uroporphyrinogen III: step 1/1.</text>
</comment>
<dbReference type="GO" id="GO:0019354">
    <property type="term" value="P:siroheme biosynthetic process"/>
    <property type="evidence" value="ECO:0007669"/>
    <property type="project" value="UniProtKB-UniPathway"/>
</dbReference>
<dbReference type="Pfam" id="PF00590">
    <property type="entry name" value="TP_methylase"/>
    <property type="match status" value="1"/>
</dbReference>
<dbReference type="CDD" id="cd11642">
    <property type="entry name" value="SUMT"/>
    <property type="match status" value="1"/>
</dbReference>
<dbReference type="AlphaFoldDB" id="A0A4V1A2F8"/>
<keyword evidence="4 10" id="KW-0489">Methyltransferase</keyword>
<dbReference type="InterPro" id="IPR014776">
    <property type="entry name" value="4pyrrole_Mease_sub2"/>
</dbReference>
<dbReference type="EMBL" id="CP031395">
    <property type="protein sequence ID" value="QBK05899.1"/>
    <property type="molecule type" value="Genomic_DNA"/>
</dbReference>
<dbReference type="PROSITE" id="PS00839">
    <property type="entry name" value="SUMT_1"/>
    <property type="match status" value="1"/>
</dbReference>
<evidence type="ECO:0000256" key="9">
    <source>
        <dbReference type="ARBA" id="ARBA00060548"/>
    </source>
</evidence>
<evidence type="ECO:0000256" key="2">
    <source>
        <dbReference type="ARBA" id="ARBA00012162"/>
    </source>
</evidence>
<evidence type="ECO:0000256" key="1">
    <source>
        <dbReference type="ARBA" id="ARBA00005879"/>
    </source>
</evidence>
<dbReference type="PANTHER" id="PTHR45790">
    <property type="entry name" value="SIROHEME SYNTHASE-RELATED"/>
    <property type="match status" value="1"/>
</dbReference>
<dbReference type="FunFam" id="3.30.950.10:FF:000001">
    <property type="entry name" value="Siroheme synthase"/>
    <property type="match status" value="1"/>
</dbReference>
<dbReference type="PANTHER" id="PTHR45790:SF1">
    <property type="entry name" value="SIROHEME SYNTHASE"/>
    <property type="match status" value="1"/>
</dbReference>
<comment type="similarity">
    <text evidence="1 10">Belongs to the precorrin methyltransferase family.</text>
</comment>
<dbReference type="GO" id="GO:0032259">
    <property type="term" value="P:methylation"/>
    <property type="evidence" value="ECO:0007669"/>
    <property type="project" value="UniProtKB-KW"/>
</dbReference>
<dbReference type="SUPFAM" id="SSF53790">
    <property type="entry name" value="Tetrapyrrole methylase"/>
    <property type="match status" value="1"/>
</dbReference>
<evidence type="ECO:0000259" key="11">
    <source>
        <dbReference type="Pfam" id="PF00590"/>
    </source>
</evidence>
<evidence type="ECO:0000256" key="7">
    <source>
        <dbReference type="ARBA" id="ARBA00023244"/>
    </source>
</evidence>
<protein>
    <recommendedName>
        <fullName evidence="2">uroporphyrinogen-III C-methyltransferase</fullName>
        <ecNumber evidence="2">2.1.1.107</ecNumber>
    </recommendedName>
</protein>
<evidence type="ECO:0000256" key="4">
    <source>
        <dbReference type="ARBA" id="ARBA00022603"/>
    </source>
</evidence>
<evidence type="ECO:0000256" key="5">
    <source>
        <dbReference type="ARBA" id="ARBA00022679"/>
    </source>
</evidence>
<dbReference type="InterPro" id="IPR003043">
    <property type="entry name" value="Uropor_MeTrfase_CS"/>
</dbReference>
<gene>
    <name evidence="12" type="primary">cobA</name>
    <name evidence="12" type="ORF">DW355_15240</name>
</gene>
<name>A0A4V1A2F8_9BURK</name>
<organism evidence="12 13">
    <name type="scientific">Hylemonella gracilis</name>
    <dbReference type="NCBI Taxonomy" id="80880"/>
    <lineage>
        <taxon>Bacteria</taxon>
        <taxon>Pseudomonadati</taxon>
        <taxon>Pseudomonadota</taxon>
        <taxon>Betaproteobacteria</taxon>
        <taxon>Burkholderiales</taxon>
        <taxon>Comamonadaceae</taxon>
        <taxon>Hylemonella</taxon>
    </lineage>
</organism>
<dbReference type="GO" id="GO:0004851">
    <property type="term" value="F:uroporphyrin-III C-methyltransferase activity"/>
    <property type="evidence" value="ECO:0007669"/>
    <property type="project" value="UniProtKB-EC"/>
</dbReference>
<keyword evidence="5 10" id="KW-0808">Transferase</keyword>
<evidence type="ECO:0000313" key="12">
    <source>
        <dbReference type="EMBL" id="QBK05899.1"/>
    </source>
</evidence>
<dbReference type="InterPro" id="IPR050161">
    <property type="entry name" value="Siro_Cobalamin_biosynth"/>
</dbReference>
<dbReference type="KEGG" id="hgr:DW355_15240"/>
<dbReference type="RefSeq" id="WP_131281341.1">
    <property type="nucleotide sequence ID" value="NZ_CP031395.1"/>
</dbReference>
<dbReference type="FunFam" id="3.40.1010.10:FF:000001">
    <property type="entry name" value="Siroheme synthase"/>
    <property type="match status" value="1"/>
</dbReference>
<dbReference type="EC" id="2.1.1.107" evidence="2"/>
<dbReference type="InterPro" id="IPR006366">
    <property type="entry name" value="CobA/CysG_C"/>
</dbReference>
<evidence type="ECO:0000256" key="6">
    <source>
        <dbReference type="ARBA" id="ARBA00022691"/>
    </source>
</evidence>
<dbReference type="Proteomes" id="UP000292939">
    <property type="component" value="Chromosome"/>
</dbReference>
<evidence type="ECO:0000256" key="8">
    <source>
        <dbReference type="ARBA" id="ARBA00025705"/>
    </source>
</evidence>
<dbReference type="OrthoDB" id="9815856at2"/>
<dbReference type="Gene3D" id="3.30.950.10">
    <property type="entry name" value="Methyltransferase, Cobalt-precorrin-4 Transmethylase, Domain 2"/>
    <property type="match status" value="1"/>
</dbReference>
<dbReference type="NCBIfam" id="NF004790">
    <property type="entry name" value="PRK06136.1"/>
    <property type="match status" value="1"/>
</dbReference>
<dbReference type="PROSITE" id="PS00840">
    <property type="entry name" value="SUMT_2"/>
    <property type="match status" value="1"/>
</dbReference>
<evidence type="ECO:0000256" key="10">
    <source>
        <dbReference type="RuleBase" id="RU003960"/>
    </source>
</evidence>
<reference evidence="12 13" key="1">
    <citation type="submission" date="2018-07" db="EMBL/GenBank/DDBJ databases">
        <title>Exploring interactions and the metabolic potential of the ultra-small soil bacteria Hylemonella gracilis.</title>
        <authorList>
            <person name="Tyc O."/>
            <person name="Kulkarni P."/>
            <person name="Gawehns F."/>
            <person name="Hundscheid M."/>
            <person name="Zweers H."/>
            <person name="Garbeva P."/>
        </authorList>
    </citation>
    <scope>NUCLEOTIDE SEQUENCE [LARGE SCALE GENOMIC DNA]</scope>
    <source>
        <strain evidence="12 13">NS1</strain>
    </source>
</reference>
<keyword evidence="6" id="KW-0949">S-adenosyl-L-methionine</keyword>
<accession>A0A4V1A2F8</accession>
<dbReference type="Gene3D" id="3.40.1010.10">
    <property type="entry name" value="Cobalt-precorrin-4 Transmethylase, Domain 1"/>
    <property type="match status" value="1"/>
</dbReference>